<feature type="domain" description="AB hydrolase-1" evidence="1">
    <location>
        <begin position="4"/>
        <end position="230"/>
    </location>
</feature>
<evidence type="ECO:0000313" key="2">
    <source>
        <dbReference type="EMBL" id="PVG81317.1"/>
    </source>
</evidence>
<dbReference type="PANTHER" id="PTHR37017:SF11">
    <property type="entry name" value="ESTERASE_LIPASE_THIOESTERASE DOMAIN-CONTAINING PROTEIN"/>
    <property type="match status" value="1"/>
</dbReference>
<gene>
    <name evidence="2" type="ORF">DDE18_17650</name>
</gene>
<dbReference type="Proteomes" id="UP000246018">
    <property type="component" value="Unassembled WGS sequence"/>
</dbReference>
<comment type="caution">
    <text evidence="2">The sequence shown here is derived from an EMBL/GenBank/DDBJ whole genome shotgun (WGS) entry which is preliminary data.</text>
</comment>
<sequence>MATLVIVHGAWSGAHAWRWIRPLLRDDGHDVFTPSLTGLGERAHLASPEVDLEMHIRDVVGTLEFEDLREVILVGHSYGGPVITGAADRVPRRVARLVYLDAEVPREGETVMDLLPPDERSTYEESAKLHGQGWRIPPPLPDPLPPDLDPDVQWAMSRMVPQPLRTFTQPLRLTAAAPPFRQTYVLHTEGKEGQELPDYVQRIRADKDWEFVELAAGHAAHVTAPRQLASLLIGLT</sequence>
<dbReference type="AlphaFoldDB" id="A0A2T8F6L9"/>
<dbReference type="Gene3D" id="3.40.50.1820">
    <property type="entry name" value="alpha/beta hydrolase"/>
    <property type="match status" value="1"/>
</dbReference>
<keyword evidence="2" id="KW-0378">Hydrolase</keyword>
<proteinExistence type="predicted"/>
<dbReference type="PANTHER" id="PTHR37017">
    <property type="entry name" value="AB HYDROLASE-1 DOMAIN-CONTAINING PROTEIN-RELATED"/>
    <property type="match status" value="1"/>
</dbReference>
<protein>
    <submittedName>
        <fullName evidence="2">Alpha/beta hydrolase</fullName>
    </submittedName>
</protein>
<keyword evidence="3" id="KW-1185">Reference proteome</keyword>
<dbReference type="Pfam" id="PF12697">
    <property type="entry name" value="Abhydrolase_6"/>
    <property type="match status" value="1"/>
</dbReference>
<evidence type="ECO:0000259" key="1">
    <source>
        <dbReference type="Pfam" id="PF12697"/>
    </source>
</evidence>
<evidence type="ECO:0000313" key="3">
    <source>
        <dbReference type="Proteomes" id="UP000246018"/>
    </source>
</evidence>
<accession>A0A2T8F6L9</accession>
<name>A0A2T8F6L9_9ACTN</name>
<dbReference type="InterPro" id="IPR000073">
    <property type="entry name" value="AB_hydrolase_1"/>
</dbReference>
<dbReference type="InterPro" id="IPR052897">
    <property type="entry name" value="Sec-Metab_Biosynth_Hydrolase"/>
</dbReference>
<dbReference type="OrthoDB" id="9773549at2"/>
<dbReference type="InterPro" id="IPR029058">
    <property type="entry name" value="AB_hydrolase_fold"/>
</dbReference>
<dbReference type="EMBL" id="QDGZ01000008">
    <property type="protein sequence ID" value="PVG81317.1"/>
    <property type="molecule type" value="Genomic_DNA"/>
</dbReference>
<dbReference type="SUPFAM" id="SSF53474">
    <property type="entry name" value="alpha/beta-Hydrolases"/>
    <property type="match status" value="1"/>
</dbReference>
<dbReference type="RefSeq" id="WP_116573599.1">
    <property type="nucleotide sequence ID" value="NZ_QDGZ01000008.1"/>
</dbReference>
<dbReference type="GO" id="GO:0016787">
    <property type="term" value="F:hydrolase activity"/>
    <property type="evidence" value="ECO:0007669"/>
    <property type="project" value="UniProtKB-KW"/>
</dbReference>
<reference evidence="2 3" key="1">
    <citation type="submission" date="2018-04" db="EMBL/GenBank/DDBJ databases">
        <title>Genome of Nocardioides gansuensis WSJ-1.</title>
        <authorList>
            <person name="Wu S."/>
            <person name="Wang G."/>
        </authorList>
    </citation>
    <scope>NUCLEOTIDE SEQUENCE [LARGE SCALE GENOMIC DNA]</scope>
    <source>
        <strain evidence="2 3">WSJ-1</strain>
    </source>
</reference>
<organism evidence="2 3">
    <name type="scientific">Nocardioides gansuensis</name>
    <dbReference type="NCBI Taxonomy" id="2138300"/>
    <lineage>
        <taxon>Bacteria</taxon>
        <taxon>Bacillati</taxon>
        <taxon>Actinomycetota</taxon>
        <taxon>Actinomycetes</taxon>
        <taxon>Propionibacteriales</taxon>
        <taxon>Nocardioidaceae</taxon>
        <taxon>Nocardioides</taxon>
    </lineage>
</organism>